<dbReference type="CDD" id="cd18000">
    <property type="entry name" value="DEXHc_ERCC6"/>
    <property type="match status" value="1"/>
</dbReference>
<dbReference type="CDD" id="cd22254">
    <property type="entry name" value="CSB_WHD"/>
    <property type="match status" value="1"/>
</dbReference>
<sequence>MIPPSDAQDTLSGPAQTVRDDTIADVPDSPSTDNNAQIVENDLPSDAEEETRLRFLTTGTRNQDDLERDIGRQADQLLIEQADERDKKRMEKTEAEIKRSEAAIQRIKNRISIAMVTTQKNKLRAEIETYQKKIEDLDAELDTIQQRINDRHRGPGEEEPSEPGINGPLPNESRRDFLIRTGKITPFSKLAQHRTAAGSLDEVMQDAEEEDLVEEASRGPKSHQNLMKPGFETADSPPEAGDVSDDIQPKKKRRITAKKADAGLNSASATPELPVSESDDAYAPDLDDRQLAALGDSEDDVSGLSQDDDYKDESTGRKRKATGKKAKAQARKDTQMIEKEEEDLAGVDDGDEKVYLARVRKWTEQRSAARRRAAEKKGEDPVEDDEEEECYKPHPTEPDADFDGGFKIPGDIFPALFEYQKIGVQWLWELYSQNVGGIVGDEMGLGKTIQAISFVAGLHYSKVLTKPVIVVCPATVMKQWVQEFHRWWPPLRVSILHTSGSGMLDTGREDRLEREMELREYGDYDPTLTRAGKAAKKIVEKVKRNGHVLITTYSGLQTYSEFLVPVDWETAILDEGHKIRNPNTAITINCKELRTPSRIILSGTPMQNNLTELWSLFDFVFPMRLGTLVSFRNQFEFPIKRGGYANASNLEFETAKHCAETLKDAISPYLLQRFKIDVAADLPQKKEQVLFCKLTRQQREAYEGFLQSEEMKSIASGKRQMLFGIDLLRKICNHPDLTEHKTLSKKAAYDYGAANKSGKMQVVKELLSLWVKGGHKTLLFAQHRIMLDILEKFVAKLPGVNYRRMDGETPIKRRQDLVDEFNKNPNLHVFLLTTKVGGLGVNLTGANRVIIYDPDWNPSTDVQARERSWRLGQKREVEIYRLMSAGTIEEKIYHRQIFKQFLTNKVLKDPKQRQTFQMSDLHDLFTLGGDTANGETETGNMFRGSEVKFDQNGHSQQEASASSAEDATAASDLAAMRGIDHTEAYKDAASDPEDASKAPQDGAEDRTDSSLMSTIFAKSGVHSVLEHDAIVNTTTPGRKRKVQADPAMIRREAKRQAQIAAEQLKKNLQQAQSAPVGVPTWTGQYGEAGRPEERPRSAMRGALSASRGGRGRGNGGPSSSAILTNLAARQGRSATNTTSSAGSSTAPSRSSTPNTQSFRGRQMLTMLRDFMLTHGGSVPTRMLVDHFDHYCRAVPGRSEEFSEMLKMIATLDKSGGRGAAGRGRWVLKDEWRERT</sequence>
<evidence type="ECO:0000313" key="8">
    <source>
        <dbReference type="EMBL" id="PVI07353.1"/>
    </source>
</evidence>
<dbReference type="GO" id="GO:0006283">
    <property type="term" value="P:transcription-coupled nucleotide-excision repair"/>
    <property type="evidence" value="ECO:0007669"/>
    <property type="project" value="TreeGrafter"/>
</dbReference>
<feature type="region of interest" description="Disordered" evidence="5">
    <location>
        <begin position="984"/>
        <end position="1009"/>
    </location>
</feature>
<dbReference type="SMART" id="SM00490">
    <property type="entry name" value="HELICc"/>
    <property type="match status" value="1"/>
</dbReference>
<evidence type="ECO:0000259" key="7">
    <source>
        <dbReference type="PROSITE" id="PS51194"/>
    </source>
</evidence>
<evidence type="ECO:0000259" key="6">
    <source>
        <dbReference type="PROSITE" id="PS51192"/>
    </source>
</evidence>
<feature type="region of interest" description="Disordered" evidence="5">
    <location>
        <begin position="1065"/>
        <end position="1157"/>
    </location>
</feature>
<dbReference type="PANTHER" id="PTHR45629:SF7">
    <property type="entry name" value="DNA EXCISION REPAIR PROTEIN ERCC-6-RELATED"/>
    <property type="match status" value="1"/>
</dbReference>
<dbReference type="InterPro" id="IPR000330">
    <property type="entry name" value="SNF2_N"/>
</dbReference>
<feature type="region of interest" description="Disordered" evidence="5">
    <location>
        <begin position="190"/>
        <end position="334"/>
    </location>
</feature>
<dbReference type="GO" id="GO:0005524">
    <property type="term" value="F:ATP binding"/>
    <property type="evidence" value="ECO:0007669"/>
    <property type="project" value="InterPro"/>
</dbReference>
<dbReference type="InterPro" id="IPR049730">
    <property type="entry name" value="SNF2/RAD54-like_C"/>
</dbReference>
<protein>
    <submittedName>
        <fullName evidence="8">DNA repair and recombination protein RAD26</fullName>
    </submittedName>
</protein>
<proteinExistence type="predicted"/>
<dbReference type="InterPro" id="IPR001650">
    <property type="entry name" value="Helicase_C-like"/>
</dbReference>
<feature type="compositionally biased region" description="Basic residues" evidence="5">
    <location>
        <begin position="317"/>
        <end position="329"/>
    </location>
</feature>
<evidence type="ECO:0000256" key="2">
    <source>
        <dbReference type="ARBA" id="ARBA00022801"/>
    </source>
</evidence>
<dbReference type="GO" id="GO:0005634">
    <property type="term" value="C:nucleus"/>
    <property type="evidence" value="ECO:0007669"/>
    <property type="project" value="TreeGrafter"/>
</dbReference>
<evidence type="ECO:0000256" key="4">
    <source>
        <dbReference type="SAM" id="Coils"/>
    </source>
</evidence>
<dbReference type="SUPFAM" id="SSF52540">
    <property type="entry name" value="P-loop containing nucleoside triphosphate hydrolases"/>
    <property type="match status" value="2"/>
</dbReference>
<evidence type="ECO:0000256" key="3">
    <source>
        <dbReference type="ARBA" id="ARBA00022840"/>
    </source>
</evidence>
<keyword evidence="9" id="KW-1185">Reference proteome</keyword>
<dbReference type="Proteomes" id="UP000244855">
    <property type="component" value="Unassembled WGS sequence"/>
</dbReference>
<dbReference type="Pfam" id="PF00176">
    <property type="entry name" value="SNF2-rel_dom"/>
    <property type="match status" value="1"/>
</dbReference>
<feature type="region of interest" description="Disordered" evidence="5">
    <location>
        <begin position="151"/>
        <end position="173"/>
    </location>
</feature>
<feature type="compositionally biased region" description="Polar residues" evidence="5">
    <location>
        <begin position="29"/>
        <end position="38"/>
    </location>
</feature>
<dbReference type="Gene3D" id="3.40.50.300">
    <property type="entry name" value="P-loop containing nucleotide triphosphate hydrolases"/>
    <property type="match status" value="1"/>
</dbReference>
<feature type="compositionally biased region" description="Low complexity" evidence="5">
    <location>
        <begin position="1131"/>
        <end position="1155"/>
    </location>
</feature>
<feature type="region of interest" description="Disordered" evidence="5">
    <location>
        <begin position="1"/>
        <end position="50"/>
    </location>
</feature>
<accession>A0A2V1E9Z3</accession>
<evidence type="ECO:0000256" key="5">
    <source>
        <dbReference type="SAM" id="MobiDB-lite"/>
    </source>
</evidence>
<dbReference type="STRING" id="97972.A0A2V1E9Z3"/>
<keyword evidence="3" id="KW-0067">ATP-binding</keyword>
<evidence type="ECO:0000313" key="9">
    <source>
        <dbReference type="Proteomes" id="UP000244855"/>
    </source>
</evidence>
<dbReference type="InterPro" id="IPR014001">
    <property type="entry name" value="Helicase_ATP-bd"/>
</dbReference>
<dbReference type="EMBL" id="KZ805304">
    <property type="protein sequence ID" value="PVI07353.1"/>
    <property type="molecule type" value="Genomic_DNA"/>
</dbReference>
<dbReference type="Gene3D" id="3.40.50.10810">
    <property type="entry name" value="Tandem AAA-ATPase domain"/>
    <property type="match status" value="1"/>
</dbReference>
<keyword evidence="2" id="KW-0378">Hydrolase</keyword>
<dbReference type="GO" id="GO:0008094">
    <property type="term" value="F:ATP-dependent activity, acting on DNA"/>
    <property type="evidence" value="ECO:0007669"/>
    <property type="project" value="TreeGrafter"/>
</dbReference>
<dbReference type="GO" id="GO:0016787">
    <property type="term" value="F:hydrolase activity"/>
    <property type="evidence" value="ECO:0007669"/>
    <property type="project" value="UniProtKB-KW"/>
</dbReference>
<keyword evidence="1" id="KW-0547">Nucleotide-binding</keyword>
<keyword evidence="4" id="KW-0175">Coiled coil</keyword>
<organism evidence="8 9">
    <name type="scientific">Periconia macrospinosa</name>
    <dbReference type="NCBI Taxonomy" id="97972"/>
    <lineage>
        <taxon>Eukaryota</taxon>
        <taxon>Fungi</taxon>
        <taxon>Dikarya</taxon>
        <taxon>Ascomycota</taxon>
        <taxon>Pezizomycotina</taxon>
        <taxon>Dothideomycetes</taxon>
        <taxon>Pleosporomycetidae</taxon>
        <taxon>Pleosporales</taxon>
        <taxon>Massarineae</taxon>
        <taxon>Periconiaceae</taxon>
        <taxon>Periconia</taxon>
    </lineage>
</organism>
<dbReference type="FunFam" id="3.40.50.10810:FF:000039">
    <property type="entry name" value="DNA repair protein Rhp26/Rad26"/>
    <property type="match status" value="1"/>
</dbReference>
<dbReference type="SMART" id="SM00487">
    <property type="entry name" value="DEXDc"/>
    <property type="match status" value="1"/>
</dbReference>
<dbReference type="Pfam" id="PF00271">
    <property type="entry name" value="Helicase_C"/>
    <property type="match status" value="1"/>
</dbReference>
<feature type="domain" description="Helicase ATP-binding" evidence="6">
    <location>
        <begin position="428"/>
        <end position="623"/>
    </location>
</feature>
<dbReference type="PANTHER" id="PTHR45629">
    <property type="entry name" value="SNF2/RAD54 FAMILY MEMBER"/>
    <property type="match status" value="1"/>
</dbReference>
<dbReference type="OrthoDB" id="413460at2759"/>
<dbReference type="PROSITE" id="PS51192">
    <property type="entry name" value="HELICASE_ATP_BIND_1"/>
    <property type="match status" value="1"/>
</dbReference>
<dbReference type="CDD" id="cd18793">
    <property type="entry name" value="SF2_C_SNF"/>
    <property type="match status" value="1"/>
</dbReference>
<name>A0A2V1E9Z3_9PLEO</name>
<feature type="domain" description="Helicase C-terminal" evidence="7">
    <location>
        <begin position="762"/>
        <end position="922"/>
    </location>
</feature>
<feature type="coiled-coil region" evidence="4">
    <location>
        <begin position="90"/>
        <end position="147"/>
    </location>
</feature>
<gene>
    <name evidence="8" type="ORF">DM02DRAFT_723536</name>
</gene>
<reference evidence="8 9" key="1">
    <citation type="journal article" date="2018" name="Sci. Rep.">
        <title>Comparative genomics provides insights into the lifestyle and reveals functional heterogeneity of dark septate endophytic fungi.</title>
        <authorList>
            <person name="Knapp D.G."/>
            <person name="Nemeth J.B."/>
            <person name="Barry K."/>
            <person name="Hainaut M."/>
            <person name="Henrissat B."/>
            <person name="Johnson J."/>
            <person name="Kuo A."/>
            <person name="Lim J.H.P."/>
            <person name="Lipzen A."/>
            <person name="Nolan M."/>
            <person name="Ohm R.A."/>
            <person name="Tamas L."/>
            <person name="Grigoriev I.V."/>
            <person name="Spatafora J.W."/>
            <person name="Nagy L.G."/>
            <person name="Kovacs G.M."/>
        </authorList>
    </citation>
    <scope>NUCLEOTIDE SEQUENCE [LARGE SCALE GENOMIC DNA]</scope>
    <source>
        <strain evidence="8 9">DSE2036</strain>
    </source>
</reference>
<dbReference type="InterPro" id="IPR050496">
    <property type="entry name" value="SNF2_RAD54_helicase_repair"/>
</dbReference>
<feature type="compositionally biased region" description="Low complexity" evidence="5">
    <location>
        <begin position="1098"/>
        <end position="1107"/>
    </location>
</feature>
<evidence type="ECO:0000256" key="1">
    <source>
        <dbReference type="ARBA" id="ARBA00022741"/>
    </source>
</evidence>
<dbReference type="PROSITE" id="PS51194">
    <property type="entry name" value="HELICASE_CTER"/>
    <property type="match status" value="1"/>
</dbReference>
<dbReference type="InterPro" id="IPR038718">
    <property type="entry name" value="SNF2-like_sf"/>
</dbReference>
<feature type="compositionally biased region" description="Acidic residues" evidence="5">
    <location>
        <begin position="203"/>
        <end position="214"/>
    </location>
</feature>
<dbReference type="InterPro" id="IPR027417">
    <property type="entry name" value="P-loop_NTPase"/>
</dbReference>
<feature type="compositionally biased region" description="Acidic residues" evidence="5">
    <location>
        <begin position="296"/>
        <end position="311"/>
    </location>
</feature>
<dbReference type="AlphaFoldDB" id="A0A2V1E9Z3"/>
<feature type="region of interest" description="Disordered" evidence="5">
    <location>
        <begin position="367"/>
        <end position="404"/>
    </location>
</feature>